<sequence>MDQYQTEESVEEENVEEENVEEDSAENENVTDEEEEQIPDDLNTSPKTNDEGSETGLTTEVVVTLILIIYAGLMMITGVMVYSAYGNIEIATSNTAINNAVIITGICPVNGICPSSCIKDPDACISQSKPRCIPQVWPSRTSCWDSVATNCPNGGCALPECPTDSLMTATTEPPIQVFRSAFYENQRVFDLINLYPPHSPNRLEVVTTLLYKTVEQFAMLGQFHRCESSLSDRPLHTTVCSFCNDRYEYIRCVMSNKLVGQFYPDEPPSANHLVPIFWETELGKIHDDLVANVYKTCLPRNLDYIFDRIEKMIRPFSVRTASGEVCHVCKDFSKSIYDRCYTKGYTVHLMMLNLLNE</sequence>
<feature type="region of interest" description="Disordered" evidence="1">
    <location>
        <begin position="1"/>
        <end position="55"/>
    </location>
</feature>
<evidence type="ECO:0000256" key="1">
    <source>
        <dbReference type="SAM" id="MobiDB-lite"/>
    </source>
</evidence>
<evidence type="ECO:0000313" key="4">
    <source>
        <dbReference type="Proteomes" id="UP000789390"/>
    </source>
</evidence>
<dbReference type="AlphaFoldDB" id="A0A8J2W893"/>
<evidence type="ECO:0000313" key="3">
    <source>
        <dbReference type="EMBL" id="CAH0108654.1"/>
    </source>
</evidence>
<keyword evidence="2" id="KW-0472">Membrane</keyword>
<dbReference type="Proteomes" id="UP000789390">
    <property type="component" value="Unassembled WGS sequence"/>
</dbReference>
<keyword evidence="2" id="KW-1133">Transmembrane helix</keyword>
<organism evidence="3 4">
    <name type="scientific">Daphnia galeata</name>
    <dbReference type="NCBI Taxonomy" id="27404"/>
    <lineage>
        <taxon>Eukaryota</taxon>
        <taxon>Metazoa</taxon>
        <taxon>Ecdysozoa</taxon>
        <taxon>Arthropoda</taxon>
        <taxon>Crustacea</taxon>
        <taxon>Branchiopoda</taxon>
        <taxon>Diplostraca</taxon>
        <taxon>Cladocera</taxon>
        <taxon>Anomopoda</taxon>
        <taxon>Daphniidae</taxon>
        <taxon>Daphnia</taxon>
    </lineage>
</organism>
<proteinExistence type="predicted"/>
<keyword evidence="2" id="KW-0812">Transmembrane</keyword>
<evidence type="ECO:0000256" key="2">
    <source>
        <dbReference type="SAM" id="Phobius"/>
    </source>
</evidence>
<feature type="transmembrane region" description="Helical" evidence="2">
    <location>
        <begin position="61"/>
        <end position="85"/>
    </location>
</feature>
<reference evidence="3" key="1">
    <citation type="submission" date="2021-11" db="EMBL/GenBank/DDBJ databases">
        <authorList>
            <person name="Schell T."/>
        </authorList>
    </citation>
    <scope>NUCLEOTIDE SEQUENCE</scope>
    <source>
        <strain evidence="3">M5</strain>
    </source>
</reference>
<feature type="compositionally biased region" description="Acidic residues" evidence="1">
    <location>
        <begin position="8"/>
        <end position="39"/>
    </location>
</feature>
<name>A0A8J2W893_9CRUS</name>
<accession>A0A8J2W893</accession>
<dbReference type="EMBL" id="CAKKLH010000286">
    <property type="protein sequence ID" value="CAH0108654.1"/>
    <property type="molecule type" value="Genomic_DNA"/>
</dbReference>
<dbReference type="OrthoDB" id="6370353at2759"/>
<gene>
    <name evidence="3" type="ORF">DGAL_LOCUS12050</name>
</gene>
<keyword evidence="4" id="KW-1185">Reference proteome</keyword>
<comment type="caution">
    <text evidence="3">The sequence shown here is derived from an EMBL/GenBank/DDBJ whole genome shotgun (WGS) entry which is preliminary data.</text>
</comment>
<protein>
    <submittedName>
        <fullName evidence="3">Uncharacterized protein</fullName>
    </submittedName>
</protein>